<evidence type="ECO:0000313" key="5">
    <source>
        <dbReference type="EMBL" id="CDI53372.1"/>
    </source>
</evidence>
<evidence type="ECO:0000256" key="2">
    <source>
        <dbReference type="ARBA" id="ARBA00022833"/>
    </source>
</evidence>
<accession>A0A077R3C7</accession>
<evidence type="ECO:0000256" key="4">
    <source>
        <dbReference type="ARBA" id="ARBA00023274"/>
    </source>
</evidence>
<keyword evidence="2" id="KW-0862">Zinc</keyword>
<proteinExistence type="inferred from homology"/>
<dbReference type="InterPro" id="IPR050522">
    <property type="entry name" value="Ribosomal_protein_eL43"/>
</dbReference>
<dbReference type="GO" id="GO:0003735">
    <property type="term" value="F:structural constituent of ribosome"/>
    <property type="evidence" value="ECO:0007669"/>
    <property type="project" value="InterPro"/>
</dbReference>
<dbReference type="GO" id="GO:1990904">
    <property type="term" value="C:ribonucleoprotein complex"/>
    <property type="evidence" value="ECO:0007669"/>
    <property type="project" value="UniProtKB-KW"/>
</dbReference>
<dbReference type="PANTHER" id="PTHR48129">
    <property type="entry name" value="60S RIBOSOMAL PROTEIN L37A"/>
    <property type="match status" value="1"/>
</dbReference>
<organism evidence="5">
    <name type="scientific">Melanopsichium pennsylvanicum 4</name>
    <dbReference type="NCBI Taxonomy" id="1398559"/>
    <lineage>
        <taxon>Eukaryota</taxon>
        <taxon>Fungi</taxon>
        <taxon>Dikarya</taxon>
        <taxon>Basidiomycota</taxon>
        <taxon>Ustilaginomycotina</taxon>
        <taxon>Ustilaginomycetes</taxon>
        <taxon>Ustilaginales</taxon>
        <taxon>Ustilaginaceae</taxon>
        <taxon>Melanopsichium</taxon>
    </lineage>
</organism>
<protein>
    <submittedName>
        <fullName evidence="5">Probable RPL43B-60S large subunit ribosomal protein</fullName>
    </submittedName>
</protein>
<dbReference type="InterPro" id="IPR002674">
    <property type="entry name" value="Ribosomal_eL43"/>
</dbReference>
<dbReference type="NCBIfam" id="NF003058">
    <property type="entry name" value="PRK03976.1"/>
    <property type="match status" value="1"/>
</dbReference>
<dbReference type="InterPro" id="IPR011331">
    <property type="entry name" value="Ribosomal_eL37/eL43"/>
</dbReference>
<keyword evidence="3 5" id="KW-0689">Ribosomal protein</keyword>
<keyword evidence="4" id="KW-0687">Ribonucleoprotein</keyword>
<dbReference type="NCBIfam" id="TIGR00280">
    <property type="entry name" value="eL43_euk_arch"/>
    <property type="match status" value="1"/>
</dbReference>
<dbReference type="AlphaFoldDB" id="A0A077R3C7"/>
<dbReference type="HAMAP" id="MF_00327">
    <property type="entry name" value="Ribosomal_eL43"/>
    <property type="match status" value="1"/>
</dbReference>
<sequence>MSFTRFDYQHSQQKCRHRSIQAESKRTVKVGITGKYGTRYGASLRRQIKKIEISQHSKYTCTFCGKDSVKRKAVGIWECRACKKVMAGGAWTLSTSAAATVRSTIRRLRELTEA</sequence>
<dbReference type="SUPFAM" id="SSF57829">
    <property type="entry name" value="Zn-binding ribosomal proteins"/>
    <property type="match status" value="1"/>
</dbReference>
<comment type="similarity">
    <text evidence="1">Belongs to the eukaryotic ribosomal protein eL43 family.</text>
</comment>
<evidence type="ECO:0000256" key="1">
    <source>
        <dbReference type="ARBA" id="ARBA00008672"/>
    </source>
</evidence>
<dbReference type="GO" id="GO:0006412">
    <property type="term" value="P:translation"/>
    <property type="evidence" value="ECO:0007669"/>
    <property type="project" value="InterPro"/>
</dbReference>
<dbReference type="PANTHER" id="PTHR48129:SF1">
    <property type="entry name" value="LARGE RIBOSOMAL SUBUNIT PROTEIN EL43"/>
    <property type="match status" value="1"/>
</dbReference>
<dbReference type="GO" id="GO:0005840">
    <property type="term" value="C:ribosome"/>
    <property type="evidence" value="ECO:0007669"/>
    <property type="project" value="UniProtKB-KW"/>
</dbReference>
<evidence type="ECO:0000256" key="3">
    <source>
        <dbReference type="ARBA" id="ARBA00022980"/>
    </source>
</evidence>
<dbReference type="InterPro" id="IPR011332">
    <property type="entry name" value="Ribosomal_zn-bd"/>
</dbReference>
<dbReference type="FunFam" id="2.20.25.30:FF:000002">
    <property type="entry name" value="60S ribosomal protein L37a"/>
    <property type="match status" value="1"/>
</dbReference>
<dbReference type="Pfam" id="PF01780">
    <property type="entry name" value="Ribosomal_L37ae"/>
    <property type="match status" value="1"/>
</dbReference>
<dbReference type="EMBL" id="HG529577">
    <property type="protein sequence ID" value="CDI53372.1"/>
    <property type="molecule type" value="Genomic_DNA"/>
</dbReference>
<reference evidence="5" key="1">
    <citation type="journal article" date="2014" name="Genome Biol. Evol.">
        <title>Gene Loss Rather Than Gene Gain Is Associated with a Host Jump from Monocots to Dicots in the Smut Fungus Melanopsichium pennsylvanicum.</title>
        <authorList>
            <person name="Sharma R."/>
            <person name="Mishra B."/>
            <person name="Runge F."/>
            <person name="Thines M."/>
        </authorList>
    </citation>
    <scope>NUCLEOTIDE SEQUENCE</scope>
    <source>
        <strain evidence="5">4</strain>
    </source>
</reference>
<dbReference type="Gene3D" id="2.20.25.30">
    <property type="match status" value="1"/>
</dbReference>
<name>A0A077R3C7_9BASI</name>